<dbReference type="GO" id="GO:0007094">
    <property type="term" value="P:mitotic spindle assembly checkpoint signaling"/>
    <property type="evidence" value="ECO:0007669"/>
    <property type="project" value="TreeGrafter"/>
</dbReference>
<dbReference type="SUPFAM" id="SSF56019">
    <property type="entry name" value="The spindle assembly checkpoint protein mad2"/>
    <property type="match status" value="1"/>
</dbReference>
<keyword evidence="9" id="KW-1185">Reference proteome</keyword>
<accession>A0A9W7ZTV0</accession>
<dbReference type="InterPro" id="IPR036570">
    <property type="entry name" value="HORMA_dom_sf"/>
</dbReference>
<comment type="similarity">
    <text evidence="2">Belongs to the MAD2 family.</text>
</comment>
<evidence type="ECO:0000256" key="2">
    <source>
        <dbReference type="ARBA" id="ARBA00010348"/>
    </source>
</evidence>
<dbReference type="EMBL" id="JANBPT010000581">
    <property type="protein sequence ID" value="KAJ1916505.1"/>
    <property type="molecule type" value="Genomic_DNA"/>
</dbReference>
<evidence type="ECO:0000313" key="9">
    <source>
        <dbReference type="Proteomes" id="UP001150569"/>
    </source>
</evidence>
<dbReference type="Proteomes" id="UP001150569">
    <property type="component" value="Unassembled WGS sequence"/>
</dbReference>
<proteinExistence type="inferred from homology"/>
<dbReference type="GO" id="GO:0000776">
    <property type="term" value="C:kinetochore"/>
    <property type="evidence" value="ECO:0007669"/>
    <property type="project" value="TreeGrafter"/>
</dbReference>
<feature type="domain" description="HORMA" evidence="7">
    <location>
        <begin position="10"/>
        <end position="195"/>
    </location>
</feature>
<evidence type="ECO:0000256" key="5">
    <source>
        <dbReference type="ARBA" id="ARBA00023242"/>
    </source>
</evidence>
<gene>
    <name evidence="8" type="primary">MAD2_1</name>
    <name evidence="8" type="ORF">IWQ60_008089</name>
</gene>
<sequence length="203" mass="22928">MSAAQTTKGRITLRGSTQMVAEFFGSILFQRGLYPPEDFKMIKKYGLNMLVSSDDALKAYLKQITLQLENWLMAGKLSKLVMAINSKETRETIERWQFDIHIMNDPAPGDTPAAPKTEKAIHTEIAAIIRQITASVTFLPMLEEKCTFNILVYADTDAEVPTTWIDSDPHYIKKNAEQVKLRSFSTDVHKVDALVAYRLDGEL</sequence>
<dbReference type="Pfam" id="PF02301">
    <property type="entry name" value="HORMA"/>
    <property type="match status" value="1"/>
</dbReference>
<evidence type="ECO:0000256" key="4">
    <source>
        <dbReference type="ARBA" id="ARBA00022776"/>
    </source>
</evidence>
<dbReference type="GO" id="GO:0005654">
    <property type="term" value="C:nucleoplasm"/>
    <property type="evidence" value="ECO:0007669"/>
    <property type="project" value="TreeGrafter"/>
</dbReference>
<protein>
    <submittedName>
        <fullName evidence="8">Mitotic spindle checkpoint component mad2</fullName>
    </submittedName>
</protein>
<organism evidence="8 9">
    <name type="scientific">Tieghemiomyces parasiticus</name>
    <dbReference type="NCBI Taxonomy" id="78921"/>
    <lineage>
        <taxon>Eukaryota</taxon>
        <taxon>Fungi</taxon>
        <taxon>Fungi incertae sedis</taxon>
        <taxon>Zoopagomycota</taxon>
        <taxon>Kickxellomycotina</taxon>
        <taxon>Dimargaritomycetes</taxon>
        <taxon>Dimargaritales</taxon>
        <taxon>Dimargaritaceae</taxon>
        <taxon>Tieghemiomyces</taxon>
    </lineage>
</organism>
<dbReference type="Gene3D" id="3.30.900.10">
    <property type="entry name" value="HORMA domain"/>
    <property type="match status" value="1"/>
</dbReference>
<evidence type="ECO:0000313" key="8">
    <source>
        <dbReference type="EMBL" id="KAJ1916505.1"/>
    </source>
</evidence>
<dbReference type="PANTHER" id="PTHR11842:SF11">
    <property type="entry name" value="MITOTIC SPINDLE ASSEMBLY CHECKPOINT PROTEIN MAD2A"/>
    <property type="match status" value="1"/>
</dbReference>
<dbReference type="PANTHER" id="PTHR11842">
    <property type="entry name" value="MITOTIC SPINDLE ASSEMBLY CHECKPOINT PROTEIN MAD2"/>
    <property type="match status" value="1"/>
</dbReference>
<dbReference type="AlphaFoldDB" id="A0A9W7ZTV0"/>
<evidence type="ECO:0000256" key="3">
    <source>
        <dbReference type="ARBA" id="ARBA00022618"/>
    </source>
</evidence>
<dbReference type="GO" id="GO:0033597">
    <property type="term" value="C:mitotic checkpoint complex"/>
    <property type="evidence" value="ECO:0007669"/>
    <property type="project" value="UniProtKB-ARBA"/>
</dbReference>
<evidence type="ECO:0000256" key="6">
    <source>
        <dbReference type="ARBA" id="ARBA00023306"/>
    </source>
</evidence>
<name>A0A9W7ZTV0_9FUNG</name>
<dbReference type="GO" id="GO:0005737">
    <property type="term" value="C:cytoplasm"/>
    <property type="evidence" value="ECO:0007669"/>
    <property type="project" value="TreeGrafter"/>
</dbReference>
<keyword evidence="5" id="KW-0539">Nucleus</keyword>
<comment type="subcellular location">
    <subcellularLocation>
        <location evidence="1">Nucleus</location>
    </subcellularLocation>
</comment>
<dbReference type="FunFam" id="3.30.900.10:FF:000002">
    <property type="entry name" value="Mitotic spindle assembly checkpoint protein MAD2A"/>
    <property type="match status" value="1"/>
</dbReference>
<dbReference type="OrthoDB" id="1806at2759"/>
<evidence type="ECO:0000256" key="1">
    <source>
        <dbReference type="ARBA" id="ARBA00004123"/>
    </source>
</evidence>
<keyword evidence="3" id="KW-0132">Cell division</keyword>
<dbReference type="InterPro" id="IPR003511">
    <property type="entry name" value="HORMA_dom"/>
</dbReference>
<keyword evidence="4" id="KW-0498">Mitosis</keyword>
<comment type="caution">
    <text evidence="8">The sequence shown here is derived from an EMBL/GenBank/DDBJ whole genome shotgun (WGS) entry which is preliminary data.</text>
</comment>
<reference evidence="8" key="1">
    <citation type="submission" date="2022-07" db="EMBL/GenBank/DDBJ databases">
        <title>Phylogenomic reconstructions and comparative analyses of Kickxellomycotina fungi.</title>
        <authorList>
            <person name="Reynolds N.K."/>
            <person name="Stajich J.E."/>
            <person name="Barry K."/>
            <person name="Grigoriev I.V."/>
            <person name="Crous P."/>
            <person name="Smith M.E."/>
        </authorList>
    </citation>
    <scope>NUCLEOTIDE SEQUENCE</scope>
    <source>
        <strain evidence="8">RSA 861</strain>
    </source>
</reference>
<dbReference type="PROSITE" id="PS50815">
    <property type="entry name" value="HORMA"/>
    <property type="match status" value="1"/>
</dbReference>
<keyword evidence="6" id="KW-0131">Cell cycle</keyword>
<evidence type="ECO:0000259" key="7">
    <source>
        <dbReference type="PROSITE" id="PS50815"/>
    </source>
</evidence>
<dbReference type="GO" id="GO:0051301">
    <property type="term" value="P:cell division"/>
    <property type="evidence" value="ECO:0007669"/>
    <property type="project" value="UniProtKB-KW"/>
</dbReference>
<dbReference type="InterPro" id="IPR045091">
    <property type="entry name" value="Mad2-like"/>
</dbReference>